<evidence type="ECO:0000313" key="1">
    <source>
        <dbReference type="EMBL" id="KAK5085260.1"/>
    </source>
</evidence>
<dbReference type="AlphaFoldDB" id="A0AAN7YGK8"/>
<dbReference type="SUPFAM" id="SSF53448">
    <property type="entry name" value="Nucleotide-diphospho-sugar transferases"/>
    <property type="match status" value="1"/>
</dbReference>
<organism evidence="1 2">
    <name type="scientific">Lithohypha guttulata</name>
    <dbReference type="NCBI Taxonomy" id="1690604"/>
    <lineage>
        <taxon>Eukaryota</taxon>
        <taxon>Fungi</taxon>
        <taxon>Dikarya</taxon>
        <taxon>Ascomycota</taxon>
        <taxon>Pezizomycotina</taxon>
        <taxon>Eurotiomycetes</taxon>
        <taxon>Chaetothyriomycetidae</taxon>
        <taxon>Chaetothyriales</taxon>
        <taxon>Trichomeriaceae</taxon>
        <taxon>Lithohypha</taxon>
    </lineage>
</organism>
<evidence type="ECO:0000313" key="2">
    <source>
        <dbReference type="Proteomes" id="UP001309876"/>
    </source>
</evidence>
<dbReference type="EMBL" id="JAVRRJ010000004">
    <property type="protein sequence ID" value="KAK5085260.1"/>
    <property type="molecule type" value="Genomic_DNA"/>
</dbReference>
<reference evidence="1 2" key="1">
    <citation type="submission" date="2023-08" db="EMBL/GenBank/DDBJ databases">
        <title>Black Yeasts Isolated from many extreme environments.</title>
        <authorList>
            <person name="Coleine C."/>
            <person name="Stajich J.E."/>
            <person name="Selbmann L."/>
        </authorList>
    </citation>
    <scope>NUCLEOTIDE SEQUENCE [LARGE SCALE GENOMIC DNA]</scope>
    <source>
        <strain evidence="1 2">CCFEE 5910</strain>
    </source>
</reference>
<dbReference type="Proteomes" id="UP001309876">
    <property type="component" value="Unassembled WGS sequence"/>
</dbReference>
<dbReference type="PANTHER" id="PTHR11183">
    <property type="entry name" value="GLYCOGENIN SUBFAMILY MEMBER"/>
    <property type="match status" value="1"/>
</dbReference>
<gene>
    <name evidence="1" type="ORF">LTR05_004541</name>
</gene>
<comment type="caution">
    <text evidence="1">The sequence shown here is derived from an EMBL/GenBank/DDBJ whole genome shotgun (WGS) entry which is preliminary data.</text>
</comment>
<dbReference type="Gene3D" id="3.90.550.10">
    <property type="entry name" value="Spore Coat Polysaccharide Biosynthesis Protein SpsA, Chain A"/>
    <property type="match status" value="1"/>
</dbReference>
<keyword evidence="2" id="KW-1185">Reference proteome</keyword>
<name>A0AAN7YGK8_9EURO</name>
<sequence>MATTTILGVIGLGGKVDWSSYAYSQYATNQHYLCNSLMVFDSLQKLKSPAGRLLFYPKTWDTDVSSSKDRTSQLLVLARDKYHVKLRPVEMYTLKRETQDDEETWDASINKLHAWNQGEYHRIIHLDSDITLRQNIDELFFLPLSRGSPIAMPRAYWKLDEPTHQGGGPKLTSLLIVLEPTPHEAGTLWGLASGLSVNNTISTSPTTSLFDMELLNSQYSHTALTLPHRPYALITGEFRRTSPTNHTTYLGNTHESFSAASILAEAKLVHFSDWPLPKPWIMWPNNLMREIRPECEIDNNTPSERGCENRKVWMELYDDFRRRRKEVCMLLSVPAPEWPPRLKTTKRKGGGMGE</sequence>
<dbReference type="InterPro" id="IPR050587">
    <property type="entry name" value="GNT1/Glycosyltrans_8"/>
</dbReference>
<proteinExistence type="predicted"/>
<protein>
    <recommendedName>
        <fullName evidence="3">Nucleotide-diphospho-sugar transferase</fullName>
    </recommendedName>
</protein>
<dbReference type="InterPro" id="IPR029044">
    <property type="entry name" value="Nucleotide-diphossugar_trans"/>
</dbReference>
<accession>A0AAN7YGK8</accession>
<evidence type="ECO:0008006" key="3">
    <source>
        <dbReference type="Google" id="ProtNLM"/>
    </source>
</evidence>